<dbReference type="AlphaFoldDB" id="A0A1Y5S3Y0"/>
<dbReference type="InParanoid" id="A0A1Y5S3Y0"/>
<dbReference type="OrthoDB" id="9017325at2"/>
<dbReference type="RefSeq" id="WP_085882387.1">
    <property type="nucleotide sequence ID" value="NZ_FWFR01000001.1"/>
</dbReference>
<reference evidence="1 2" key="1">
    <citation type="submission" date="2017-03" db="EMBL/GenBank/DDBJ databases">
        <authorList>
            <person name="Afonso C.L."/>
            <person name="Miller P.J."/>
            <person name="Scott M.A."/>
            <person name="Spackman E."/>
            <person name="Goraichik I."/>
            <person name="Dimitrov K.M."/>
            <person name="Suarez D.L."/>
            <person name="Swayne D.E."/>
        </authorList>
    </citation>
    <scope>NUCLEOTIDE SEQUENCE [LARGE SCALE GENOMIC DNA]</scope>
    <source>
        <strain evidence="1 2">CECT 7691</strain>
    </source>
</reference>
<keyword evidence="2" id="KW-1185">Reference proteome</keyword>
<dbReference type="Proteomes" id="UP000193200">
    <property type="component" value="Unassembled WGS sequence"/>
</dbReference>
<organism evidence="1 2">
    <name type="scientific">Oceanibacterium hippocampi</name>
    <dbReference type="NCBI Taxonomy" id="745714"/>
    <lineage>
        <taxon>Bacteria</taxon>
        <taxon>Pseudomonadati</taxon>
        <taxon>Pseudomonadota</taxon>
        <taxon>Alphaproteobacteria</taxon>
        <taxon>Sneathiellales</taxon>
        <taxon>Sneathiellaceae</taxon>
        <taxon>Oceanibacterium</taxon>
    </lineage>
</organism>
<evidence type="ECO:0000313" key="2">
    <source>
        <dbReference type="Proteomes" id="UP000193200"/>
    </source>
</evidence>
<dbReference type="EMBL" id="FWFR01000001">
    <property type="protein sequence ID" value="SLN31649.1"/>
    <property type="molecule type" value="Genomic_DNA"/>
</dbReference>
<accession>A0A1Y5S3Y0</accession>
<sequence>MSERNAVRACRVALGNGLRESSPDAALDARGYVADAAENLVAGFRLDDVRKDLESGSGNELENKFRAAHSSSALGVNVFAPFKARRVAPLLPGGDGGFSGLRFERKCSAGVRGTAPNLDVVVEGARAVVAIESKCLEPLSRHDAKFADAYRDRILDARRDGAWFREMMALRAAPQAYRWLDAAQLVKHAFGLAHSFPDRPVTLLYLFWEPANPEAFRVFAEHRAEIGRFARAVEGDGQVAFAAMSYPELWRSWVAAAAPDWLPAHIGRLRARYLRAA</sequence>
<protein>
    <submittedName>
        <fullName evidence="1">Uncharacterized protein</fullName>
    </submittedName>
</protein>
<name>A0A1Y5S3Y0_9PROT</name>
<evidence type="ECO:0000313" key="1">
    <source>
        <dbReference type="EMBL" id="SLN31649.1"/>
    </source>
</evidence>
<dbReference type="Pfam" id="PF22558">
    <property type="entry name" value="REase-ARP"/>
    <property type="match status" value="1"/>
</dbReference>
<gene>
    <name evidence="1" type="ORF">OCH7691_01132</name>
</gene>
<dbReference type="InterPro" id="IPR054333">
    <property type="entry name" value="REase-ARP-assoc"/>
</dbReference>
<proteinExistence type="predicted"/>